<dbReference type="GO" id="GO:1990228">
    <property type="term" value="C:sulfurtransferase complex"/>
    <property type="evidence" value="ECO:0007669"/>
    <property type="project" value="TreeGrafter"/>
</dbReference>
<name>A0A090I8T0_9GAMM</name>
<evidence type="ECO:0000313" key="8">
    <source>
        <dbReference type="Proteomes" id="UP000183794"/>
    </source>
</evidence>
<comment type="subcellular location">
    <subcellularLocation>
        <location evidence="1">Cytoplasm</location>
    </subcellularLocation>
</comment>
<dbReference type="NCBIfam" id="NF001237">
    <property type="entry name" value="PRK00207.1"/>
    <property type="match status" value="1"/>
</dbReference>
<dbReference type="Gene3D" id="3.40.1260.10">
    <property type="entry name" value="DsrEFH-like"/>
    <property type="match status" value="1"/>
</dbReference>
<evidence type="ECO:0000313" key="6">
    <source>
        <dbReference type="EMBL" id="SGZ06454.1"/>
    </source>
</evidence>
<evidence type="ECO:0000313" key="5">
    <source>
        <dbReference type="EMBL" id="SGY94841.1"/>
    </source>
</evidence>
<dbReference type="RefSeq" id="WP_045108733.1">
    <property type="nucleotide sequence ID" value="NZ_CAWQZC010000035.1"/>
</dbReference>
<dbReference type="InterPro" id="IPR017463">
    <property type="entry name" value="Sulphur_relay_TusD/DsrE"/>
</dbReference>
<evidence type="ECO:0000256" key="3">
    <source>
        <dbReference type="ARBA" id="ARBA00022490"/>
    </source>
</evidence>
<dbReference type="GO" id="GO:0016783">
    <property type="term" value="F:sulfurtransferase activity"/>
    <property type="evidence" value="ECO:0007669"/>
    <property type="project" value="InterPro"/>
</dbReference>
<sequence length="132" mass="14470">MSKSITIAVLVTGPAYGSQDALSAYHYVKSAVELGHTIQRVFFYNDGVLNGSILTSPAADEFDLYNAWLVMAREHLFPLDICSGAALRRGVIDQSEADRTGKNQFNLELPFQLTGLGQLAESIMTADRVIQF</sequence>
<dbReference type="Proteomes" id="UP000183794">
    <property type="component" value="Unassembled WGS sequence"/>
</dbReference>
<protein>
    <submittedName>
        <fullName evidence="6">Uncharacterized protein</fullName>
    </submittedName>
</protein>
<proteinExistence type="inferred from homology"/>
<evidence type="ECO:0000256" key="1">
    <source>
        <dbReference type="ARBA" id="ARBA00004496"/>
    </source>
</evidence>
<dbReference type="PANTHER" id="PTHR34874">
    <property type="entry name" value="PROTEIN YCHN"/>
    <property type="match status" value="1"/>
</dbReference>
<dbReference type="FunFam" id="3.40.1260.10:FF:000001">
    <property type="entry name" value="Sulfurtransferase TusD"/>
    <property type="match status" value="1"/>
</dbReference>
<keyword evidence="4" id="KW-0808">Transferase</keyword>
<dbReference type="STRING" id="80854.MVIS_0251"/>
<evidence type="ECO:0000313" key="7">
    <source>
        <dbReference type="Proteomes" id="UP000182660"/>
    </source>
</evidence>
<evidence type="ECO:0000256" key="4">
    <source>
        <dbReference type="ARBA" id="ARBA00022679"/>
    </source>
</evidence>
<reference evidence="5 7" key="2">
    <citation type="submission" date="2016-11" db="EMBL/GenBank/DDBJ databases">
        <authorList>
            <person name="Klemetsen T."/>
        </authorList>
    </citation>
    <scope>NUCLEOTIDE SEQUENCE [LARGE SCALE GENOMIC DNA]</scope>
    <source>
        <strain evidence="5">MT 2528</strain>
    </source>
</reference>
<keyword evidence="7" id="KW-1185">Reference proteome</keyword>
<dbReference type="EMBL" id="FPLD01000081">
    <property type="protein sequence ID" value="SGZ06454.1"/>
    <property type="molecule type" value="Genomic_DNA"/>
</dbReference>
<dbReference type="PATRIC" id="fig|80854.5.peg.262"/>
<comment type="similarity">
    <text evidence="2">Belongs to the DsrE/TusD family.</text>
</comment>
<dbReference type="InterPro" id="IPR003787">
    <property type="entry name" value="Sulphur_relay_DsrE/F-like"/>
</dbReference>
<dbReference type="OrthoDB" id="9787483at2"/>
<dbReference type="HOGENOM" id="CLU_132095_0_0_6"/>
<evidence type="ECO:0000256" key="2">
    <source>
        <dbReference type="ARBA" id="ARBA00007067"/>
    </source>
</evidence>
<dbReference type="GeneID" id="61296699"/>
<dbReference type="Pfam" id="PF02635">
    <property type="entry name" value="DsrE"/>
    <property type="match status" value="1"/>
</dbReference>
<dbReference type="EMBL" id="FPLJ01000063">
    <property type="protein sequence ID" value="SGY94841.1"/>
    <property type="molecule type" value="Genomic_DNA"/>
</dbReference>
<dbReference type="Proteomes" id="UP000182660">
    <property type="component" value="Unassembled WGS sequence"/>
</dbReference>
<dbReference type="SUPFAM" id="SSF75169">
    <property type="entry name" value="DsrEFH-like"/>
    <property type="match status" value="1"/>
</dbReference>
<dbReference type="GO" id="GO:0097163">
    <property type="term" value="F:sulfur carrier activity"/>
    <property type="evidence" value="ECO:0007669"/>
    <property type="project" value="TreeGrafter"/>
</dbReference>
<dbReference type="AlphaFoldDB" id="A0A090I8T0"/>
<dbReference type="InterPro" id="IPR027396">
    <property type="entry name" value="DsrEFH-like"/>
</dbReference>
<dbReference type="PANTHER" id="PTHR34874:SF3">
    <property type="entry name" value="SULFURTRANSFERASE TUSD"/>
    <property type="match status" value="1"/>
</dbReference>
<dbReference type="GO" id="GO:0002143">
    <property type="term" value="P:tRNA wobble position uridine thiolation"/>
    <property type="evidence" value="ECO:0007669"/>
    <property type="project" value="TreeGrafter"/>
</dbReference>
<reference evidence="6 8" key="1">
    <citation type="submission" date="2016-11" db="EMBL/GenBank/DDBJ databases">
        <authorList>
            <person name="Jaros S."/>
            <person name="Januszkiewicz K."/>
            <person name="Wedrychowicz H."/>
        </authorList>
    </citation>
    <scope>NUCLEOTIDE SEQUENCE [LARGE SCALE GENOMIC DNA]</scope>
    <source>
        <strain evidence="6">NVI 5450</strain>
    </source>
</reference>
<gene>
    <name evidence="5" type="ORF">MT2528_2863</name>
    <name evidence="6" type="ORF">NVI5450_3057</name>
</gene>
<dbReference type="NCBIfam" id="TIGR03012">
    <property type="entry name" value="sulf_tusD_dsrE"/>
    <property type="match status" value="1"/>
</dbReference>
<accession>A0A090I8T0</accession>
<dbReference type="KEGG" id="mvs:MVIS_0251"/>
<organism evidence="6 8">
    <name type="scientific">Moritella viscosa</name>
    <dbReference type="NCBI Taxonomy" id="80854"/>
    <lineage>
        <taxon>Bacteria</taxon>
        <taxon>Pseudomonadati</taxon>
        <taxon>Pseudomonadota</taxon>
        <taxon>Gammaproteobacteria</taxon>
        <taxon>Alteromonadales</taxon>
        <taxon>Moritellaceae</taxon>
        <taxon>Moritella</taxon>
    </lineage>
</organism>
<keyword evidence="3" id="KW-0963">Cytoplasm</keyword>